<keyword evidence="1" id="KW-1133">Transmembrane helix</keyword>
<protein>
    <submittedName>
        <fullName evidence="2">Uncharacterized protein</fullName>
    </submittedName>
</protein>
<feature type="transmembrane region" description="Helical" evidence="1">
    <location>
        <begin position="82"/>
        <end position="99"/>
    </location>
</feature>
<name>A0A832H5U4_9CYAN</name>
<sequence>MYYFPEPPYFLLFAALFASITSGAAFEAVLKQSVQSWSKNRSTRILANLKGLQLILPFLGIAVGSCVFLSSGMTIFGFPAQLAYLISIPLTAGTAALVWSQLGKILIQLEQGGSQALDLDSFV</sequence>
<comment type="caution">
    <text evidence="2">The sequence shown here is derived from an EMBL/GenBank/DDBJ whole genome shotgun (WGS) entry which is preliminary data.</text>
</comment>
<feature type="transmembrane region" description="Helical" evidence="1">
    <location>
        <begin position="12"/>
        <end position="30"/>
    </location>
</feature>
<evidence type="ECO:0000313" key="2">
    <source>
        <dbReference type="EMBL" id="HGW95482.1"/>
    </source>
</evidence>
<keyword evidence="1" id="KW-0812">Transmembrane</keyword>
<organism evidence="2">
    <name type="scientific">Oscillatoriales cyanobacterium SpSt-402</name>
    <dbReference type="NCBI Taxonomy" id="2282168"/>
    <lineage>
        <taxon>Bacteria</taxon>
        <taxon>Bacillati</taxon>
        <taxon>Cyanobacteriota</taxon>
        <taxon>Cyanophyceae</taxon>
        <taxon>Oscillatoriophycideae</taxon>
        <taxon>Oscillatoriales</taxon>
    </lineage>
</organism>
<feature type="transmembrane region" description="Helical" evidence="1">
    <location>
        <begin position="51"/>
        <end position="76"/>
    </location>
</feature>
<reference evidence="2" key="1">
    <citation type="journal article" date="2020" name="mSystems">
        <title>Genome- and Community-Level Interaction Insights into Carbon Utilization and Element Cycling Functions of Hydrothermarchaeota in Hydrothermal Sediment.</title>
        <authorList>
            <person name="Zhou Z."/>
            <person name="Liu Y."/>
            <person name="Xu W."/>
            <person name="Pan J."/>
            <person name="Luo Z.H."/>
            <person name="Li M."/>
        </authorList>
    </citation>
    <scope>NUCLEOTIDE SEQUENCE [LARGE SCALE GENOMIC DNA]</scope>
    <source>
        <strain evidence="2">SpSt-402</strain>
    </source>
</reference>
<keyword evidence="1" id="KW-0472">Membrane</keyword>
<gene>
    <name evidence="2" type="ORF">ENR47_14570</name>
</gene>
<proteinExistence type="predicted"/>
<accession>A0A832H5U4</accession>
<dbReference type="AlphaFoldDB" id="A0A832H5U4"/>
<dbReference type="EMBL" id="DSRD01000901">
    <property type="protein sequence ID" value="HGW95482.1"/>
    <property type="molecule type" value="Genomic_DNA"/>
</dbReference>
<evidence type="ECO:0000256" key="1">
    <source>
        <dbReference type="SAM" id="Phobius"/>
    </source>
</evidence>